<proteinExistence type="predicted"/>
<name>A0A7S4CXF7_9EUGL</name>
<dbReference type="EMBL" id="HBJA01058339">
    <property type="protein sequence ID" value="CAE0809508.1"/>
    <property type="molecule type" value="Transcribed_RNA"/>
</dbReference>
<evidence type="ECO:0000313" key="1">
    <source>
        <dbReference type="EMBL" id="CAE0809508.1"/>
    </source>
</evidence>
<organism evidence="1">
    <name type="scientific">Eutreptiella gymnastica</name>
    <dbReference type="NCBI Taxonomy" id="73025"/>
    <lineage>
        <taxon>Eukaryota</taxon>
        <taxon>Discoba</taxon>
        <taxon>Euglenozoa</taxon>
        <taxon>Euglenida</taxon>
        <taxon>Spirocuta</taxon>
        <taxon>Euglenophyceae</taxon>
        <taxon>Eutreptiales</taxon>
        <taxon>Eutreptiaceae</taxon>
        <taxon>Eutreptiella</taxon>
    </lineage>
</organism>
<gene>
    <name evidence="1" type="ORF">EGYM00163_LOCUS20640</name>
</gene>
<sequence>MGNRGRWGDGYLQFQSTAELTGGLMTDSGRSTPELGKQLAAIGNRTADCATLGSEGYSSVQGERPGAPWLVKCDAEAQPIQQSPTDLPFVSPSSGMIKNGTVLQSCALGATVSY</sequence>
<protein>
    <submittedName>
        <fullName evidence="1">Uncharacterized protein</fullName>
    </submittedName>
</protein>
<accession>A0A7S4CXF7</accession>
<dbReference type="AlphaFoldDB" id="A0A7S4CXF7"/>
<reference evidence="1" key="1">
    <citation type="submission" date="2021-01" db="EMBL/GenBank/DDBJ databases">
        <authorList>
            <person name="Corre E."/>
            <person name="Pelletier E."/>
            <person name="Niang G."/>
            <person name="Scheremetjew M."/>
            <person name="Finn R."/>
            <person name="Kale V."/>
            <person name="Holt S."/>
            <person name="Cochrane G."/>
            <person name="Meng A."/>
            <person name="Brown T."/>
            <person name="Cohen L."/>
        </authorList>
    </citation>
    <scope>NUCLEOTIDE SEQUENCE</scope>
    <source>
        <strain evidence="1">CCMP1594</strain>
    </source>
</reference>